<evidence type="ECO:0000313" key="3">
    <source>
        <dbReference type="Proteomes" id="UP000824073"/>
    </source>
</evidence>
<dbReference type="InterPro" id="IPR050491">
    <property type="entry name" value="AmpC-like"/>
</dbReference>
<dbReference type="AlphaFoldDB" id="A0A9D1LLE9"/>
<dbReference type="InterPro" id="IPR001466">
    <property type="entry name" value="Beta-lactam-related"/>
</dbReference>
<organism evidence="2 3">
    <name type="scientific">Candidatus Ventrousia excrementavium</name>
    <dbReference type="NCBI Taxonomy" id="2840961"/>
    <lineage>
        <taxon>Bacteria</taxon>
        <taxon>Bacillati</taxon>
        <taxon>Bacillota</taxon>
        <taxon>Clostridia</taxon>
        <taxon>Eubacteriales</taxon>
        <taxon>Clostridiaceae</taxon>
        <taxon>Clostridiaceae incertae sedis</taxon>
        <taxon>Candidatus Ventrousia</taxon>
    </lineage>
</organism>
<feature type="domain" description="Beta-lactamase-related" evidence="1">
    <location>
        <begin position="17"/>
        <end position="346"/>
    </location>
</feature>
<dbReference type="Pfam" id="PF00144">
    <property type="entry name" value="Beta-lactamase"/>
    <property type="match status" value="1"/>
</dbReference>
<comment type="caution">
    <text evidence="2">The sequence shown here is derived from an EMBL/GenBank/DDBJ whole genome shotgun (WGS) entry which is preliminary data.</text>
</comment>
<dbReference type="PANTHER" id="PTHR46825">
    <property type="entry name" value="D-ALANYL-D-ALANINE-CARBOXYPEPTIDASE/ENDOPEPTIDASE AMPH"/>
    <property type="match status" value="1"/>
</dbReference>
<dbReference type="EMBL" id="DVMR01000031">
    <property type="protein sequence ID" value="HIU43241.1"/>
    <property type="molecule type" value="Genomic_DNA"/>
</dbReference>
<name>A0A9D1LLE9_9CLOT</name>
<evidence type="ECO:0000259" key="1">
    <source>
        <dbReference type="Pfam" id="PF00144"/>
    </source>
</evidence>
<evidence type="ECO:0000313" key="2">
    <source>
        <dbReference type="EMBL" id="HIU43241.1"/>
    </source>
</evidence>
<protein>
    <submittedName>
        <fullName evidence="2">Beta-lactamase family protein</fullName>
    </submittedName>
</protein>
<sequence length="439" mass="48139">MLDRRKEDAKAFESYVQRVIREKEAPGIAVTVVSRDQTLYQNFFGVRDTATQAPLDGDTIFGLASVTKSFTCVAVMQLHERGLLDVDDLVSKYIPELTSDRPVRIWHLMCHSGGYFPLPRILAETVAKEMGIFEDKDGDLAHSEKLAQRGVELVAGRLSEQTNFNGRPGENLSYCNDGFGLLSEIVHRVSGEKSFAAYVEKNILKPLSMGRSTCEFMKPAADPNCTTLYEDEKANRDFYDNAFVLMGGGAMKSTLNDMKNYVRFHLTEGLAPSGERVLSEYAIREMHKPHAIYGHQSYYGYGLSIQHMGDFVCVGHGGSLHGVSSHLLFSKQLGVGVMVLCNKSGVPVAGIAEAAMRWFGGLPVEKTVCREEDPWTAEQIQKAVGVYRSGEGGVIEISEKDGKPCVAIGGKELPTRAVAPNLLEVTASAFGPSLIQTIE</sequence>
<feature type="non-terminal residue" evidence="2">
    <location>
        <position position="439"/>
    </location>
</feature>
<reference evidence="2" key="1">
    <citation type="submission" date="2020-10" db="EMBL/GenBank/DDBJ databases">
        <authorList>
            <person name="Gilroy R."/>
        </authorList>
    </citation>
    <scope>NUCLEOTIDE SEQUENCE</scope>
    <source>
        <strain evidence="2">CHK191-8634</strain>
    </source>
</reference>
<proteinExistence type="predicted"/>
<dbReference type="Gene3D" id="3.40.710.10">
    <property type="entry name" value="DD-peptidase/beta-lactamase superfamily"/>
    <property type="match status" value="1"/>
</dbReference>
<dbReference type="InterPro" id="IPR012338">
    <property type="entry name" value="Beta-lactam/transpept-like"/>
</dbReference>
<reference evidence="2" key="2">
    <citation type="journal article" date="2021" name="PeerJ">
        <title>Extensive microbial diversity within the chicken gut microbiome revealed by metagenomics and culture.</title>
        <authorList>
            <person name="Gilroy R."/>
            <person name="Ravi A."/>
            <person name="Getino M."/>
            <person name="Pursley I."/>
            <person name="Horton D.L."/>
            <person name="Alikhan N.F."/>
            <person name="Baker D."/>
            <person name="Gharbi K."/>
            <person name="Hall N."/>
            <person name="Watson M."/>
            <person name="Adriaenssens E.M."/>
            <person name="Foster-Nyarko E."/>
            <person name="Jarju S."/>
            <person name="Secka A."/>
            <person name="Antonio M."/>
            <person name="Oren A."/>
            <person name="Chaudhuri R.R."/>
            <person name="La Ragione R."/>
            <person name="Hildebrand F."/>
            <person name="Pallen M.J."/>
        </authorList>
    </citation>
    <scope>NUCLEOTIDE SEQUENCE</scope>
    <source>
        <strain evidence="2">CHK191-8634</strain>
    </source>
</reference>
<dbReference type="PANTHER" id="PTHR46825:SF9">
    <property type="entry name" value="BETA-LACTAMASE-RELATED DOMAIN-CONTAINING PROTEIN"/>
    <property type="match status" value="1"/>
</dbReference>
<dbReference type="Proteomes" id="UP000824073">
    <property type="component" value="Unassembled WGS sequence"/>
</dbReference>
<gene>
    <name evidence="2" type="ORF">IAB67_02965</name>
</gene>
<accession>A0A9D1LLE9</accession>
<dbReference type="SUPFAM" id="SSF56601">
    <property type="entry name" value="beta-lactamase/transpeptidase-like"/>
    <property type="match status" value="1"/>
</dbReference>